<dbReference type="AlphaFoldDB" id="A0AAN6T9N0"/>
<dbReference type="GeneID" id="89933421"/>
<dbReference type="EMBL" id="MU853356">
    <property type="protein sequence ID" value="KAK4109436.1"/>
    <property type="molecule type" value="Genomic_DNA"/>
</dbReference>
<feature type="transmembrane region" description="Helical" evidence="1">
    <location>
        <begin position="76"/>
        <end position="95"/>
    </location>
</feature>
<sequence>MGQCLIVAGTSCSKHQEAARSSCLDRISTNMLGRRRRYTGQSWLRCSQESNKGAGRSSTLLCLTTMRNSRQTCRRLWVVYLCCLTIWQVGPAWHLKISGTARRASRSTEAIILLTDTLAALRDSLIVRV</sequence>
<keyword evidence="1" id="KW-0812">Transmembrane</keyword>
<keyword evidence="1" id="KW-1133">Transmembrane helix</keyword>
<gene>
    <name evidence="2" type="ORF">N656DRAFT_339139</name>
</gene>
<evidence type="ECO:0000313" key="3">
    <source>
        <dbReference type="Proteomes" id="UP001302812"/>
    </source>
</evidence>
<accession>A0AAN6T9N0</accession>
<reference evidence="2" key="1">
    <citation type="journal article" date="2023" name="Mol. Phylogenet. Evol.">
        <title>Genome-scale phylogeny and comparative genomics of the fungal order Sordariales.</title>
        <authorList>
            <person name="Hensen N."/>
            <person name="Bonometti L."/>
            <person name="Westerberg I."/>
            <person name="Brannstrom I.O."/>
            <person name="Guillou S."/>
            <person name="Cros-Aarteil S."/>
            <person name="Calhoun S."/>
            <person name="Haridas S."/>
            <person name="Kuo A."/>
            <person name="Mondo S."/>
            <person name="Pangilinan J."/>
            <person name="Riley R."/>
            <person name="LaButti K."/>
            <person name="Andreopoulos B."/>
            <person name="Lipzen A."/>
            <person name="Chen C."/>
            <person name="Yan M."/>
            <person name="Daum C."/>
            <person name="Ng V."/>
            <person name="Clum A."/>
            <person name="Steindorff A."/>
            <person name="Ohm R.A."/>
            <person name="Martin F."/>
            <person name="Silar P."/>
            <person name="Natvig D.O."/>
            <person name="Lalanne C."/>
            <person name="Gautier V."/>
            <person name="Ament-Velasquez S.L."/>
            <person name="Kruys A."/>
            <person name="Hutchinson M.I."/>
            <person name="Powell A.J."/>
            <person name="Barry K."/>
            <person name="Miller A.N."/>
            <person name="Grigoriev I.V."/>
            <person name="Debuchy R."/>
            <person name="Gladieux P."/>
            <person name="Hiltunen Thoren M."/>
            <person name="Johannesson H."/>
        </authorList>
    </citation>
    <scope>NUCLEOTIDE SEQUENCE</scope>
    <source>
        <strain evidence="2">CBS 508.74</strain>
    </source>
</reference>
<evidence type="ECO:0000313" key="2">
    <source>
        <dbReference type="EMBL" id="KAK4109436.1"/>
    </source>
</evidence>
<keyword evidence="3" id="KW-1185">Reference proteome</keyword>
<protein>
    <submittedName>
        <fullName evidence="2">Uncharacterized protein</fullName>
    </submittedName>
</protein>
<dbReference type="Proteomes" id="UP001302812">
    <property type="component" value="Unassembled WGS sequence"/>
</dbReference>
<reference evidence="2" key="2">
    <citation type="submission" date="2023-05" db="EMBL/GenBank/DDBJ databases">
        <authorList>
            <consortium name="Lawrence Berkeley National Laboratory"/>
            <person name="Steindorff A."/>
            <person name="Hensen N."/>
            <person name="Bonometti L."/>
            <person name="Westerberg I."/>
            <person name="Brannstrom I.O."/>
            <person name="Guillou S."/>
            <person name="Cros-Aarteil S."/>
            <person name="Calhoun S."/>
            <person name="Haridas S."/>
            <person name="Kuo A."/>
            <person name="Mondo S."/>
            <person name="Pangilinan J."/>
            <person name="Riley R."/>
            <person name="Labutti K."/>
            <person name="Andreopoulos B."/>
            <person name="Lipzen A."/>
            <person name="Chen C."/>
            <person name="Yanf M."/>
            <person name="Daum C."/>
            <person name="Ng V."/>
            <person name="Clum A."/>
            <person name="Ohm R."/>
            <person name="Martin F."/>
            <person name="Silar P."/>
            <person name="Natvig D."/>
            <person name="Lalanne C."/>
            <person name="Gautier V."/>
            <person name="Ament-Velasquez S.L."/>
            <person name="Kruys A."/>
            <person name="Hutchinson M.I."/>
            <person name="Powell A.J."/>
            <person name="Barry K."/>
            <person name="Miller A.N."/>
            <person name="Grigoriev I.V."/>
            <person name="Debuchy R."/>
            <person name="Gladieux P."/>
            <person name="Thoren M.H."/>
            <person name="Johannesson H."/>
        </authorList>
    </citation>
    <scope>NUCLEOTIDE SEQUENCE</scope>
    <source>
        <strain evidence="2">CBS 508.74</strain>
    </source>
</reference>
<organism evidence="2 3">
    <name type="scientific">Canariomyces notabilis</name>
    <dbReference type="NCBI Taxonomy" id="2074819"/>
    <lineage>
        <taxon>Eukaryota</taxon>
        <taxon>Fungi</taxon>
        <taxon>Dikarya</taxon>
        <taxon>Ascomycota</taxon>
        <taxon>Pezizomycotina</taxon>
        <taxon>Sordariomycetes</taxon>
        <taxon>Sordariomycetidae</taxon>
        <taxon>Sordariales</taxon>
        <taxon>Chaetomiaceae</taxon>
        <taxon>Canariomyces</taxon>
    </lineage>
</organism>
<proteinExistence type="predicted"/>
<name>A0AAN6T9N0_9PEZI</name>
<evidence type="ECO:0000256" key="1">
    <source>
        <dbReference type="SAM" id="Phobius"/>
    </source>
</evidence>
<keyword evidence="1" id="KW-0472">Membrane</keyword>
<dbReference type="RefSeq" id="XP_064667006.1">
    <property type="nucleotide sequence ID" value="XM_064809298.1"/>
</dbReference>
<comment type="caution">
    <text evidence="2">The sequence shown here is derived from an EMBL/GenBank/DDBJ whole genome shotgun (WGS) entry which is preliminary data.</text>
</comment>